<dbReference type="EMBL" id="CP038865">
    <property type="protein sequence ID" value="QCA28229.1"/>
    <property type="molecule type" value="Genomic_DNA"/>
</dbReference>
<dbReference type="InterPro" id="IPR038729">
    <property type="entry name" value="Rad50/SbcC_AAA"/>
</dbReference>
<dbReference type="Gene3D" id="3.40.50.300">
    <property type="entry name" value="P-loop containing nucleotide triphosphate hydrolases"/>
    <property type="match status" value="1"/>
</dbReference>
<keyword evidence="1" id="KW-0175">Coiled coil</keyword>
<feature type="coiled-coil region" evidence="1">
    <location>
        <begin position="273"/>
        <end position="323"/>
    </location>
</feature>
<organism evidence="4 6">
    <name type="scientific">Vagococcus xieshaowenii</name>
    <dbReference type="NCBI Taxonomy" id="2562451"/>
    <lineage>
        <taxon>Bacteria</taxon>
        <taxon>Bacillati</taxon>
        <taxon>Bacillota</taxon>
        <taxon>Bacilli</taxon>
        <taxon>Lactobacillales</taxon>
        <taxon>Enterococcaceae</taxon>
        <taxon>Vagococcus</taxon>
    </lineage>
</organism>
<proteinExistence type="predicted"/>
<dbReference type="Proteomes" id="UP000296883">
    <property type="component" value="Chromosome"/>
</dbReference>
<evidence type="ECO:0000313" key="5">
    <source>
        <dbReference type="Proteomes" id="UP000296883"/>
    </source>
</evidence>
<gene>
    <name evidence="4" type="ORF">E4031_04630</name>
    <name evidence="3" type="ORF">E4Z98_02450</name>
</gene>
<dbReference type="InterPro" id="IPR027417">
    <property type="entry name" value="P-loop_NTPase"/>
</dbReference>
<dbReference type="EMBL" id="SRHU01000018">
    <property type="protein sequence ID" value="TFZ41884.1"/>
    <property type="molecule type" value="Genomic_DNA"/>
</dbReference>
<dbReference type="RefSeq" id="WP_135254272.1">
    <property type="nucleotide sequence ID" value="NZ_CP038865.1"/>
</dbReference>
<dbReference type="Proteomes" id="UP000297725">
    <property type="component" value="Unassembled WGS sequence"/>
</dbReference>
<dbReference type="SUPFAM" id="SSF52540">
    <property type="entry name" value="P-loop containing nucleoside triphosphate hydrolases"/>
    <property type="match status" value="1"/>
</dbReference>
<dbReference type="AlphaFoldDB" id="A0AAJ5EFC5"/>
<evidence type="ECO:0000313" key="4">
    <source>
        <dbReference type="EMBL" id="TFZ41884.1"/>
    </source>
</evidence>
<evidence type="ECO:0000313" key="6">
    <source>
        <dbReference type="Proteomes" id="UP000297725"/>
    </source>
</evidence>
<evidence type="ECO:0000313" key="3">
    <source>
        <dbReference type="EMBL" id="QCA28229.1"/>
    </source>
</evidence>
<reference evidence="3 5" key="2">
    <citation type="journal article" date="2020" name="Int. J. Syst. Evol. Microbiol.">
        <title>Vagococcus xieshaowenii sp. nov., isolated from snow finch (Montifringilla taczanowskii) cloacal content.</title>
        <authorList>
            <person name="Ge Y."/>
            <person name="Yang J."/>
            <person name="Lai X.H."/>
            <person name="Zhang G."/>
            <person name="Jin D."/>
            <person name="Lu S."/>
            <person name="Wang B."/>
            <person name="Huang Y."/>
            <person name="Huang Y."/>
            <person name="Ren Z."/>
            <person name="Zhang X."/>
            <person name="Xu J."/>
        </authorList>
    </citation>
    <scope>NUCLEOTIDE SEQUENCE [LARGE SCALE GENOMIC DNA]</scope>
    <source>
        <strain evidence="3">Personal::cf-49</strain>
        <strain evidence="5">personal::cf-49</strain>
    </source>
</reference>
<evidence type="ECO:0000256" key="1">
    <source>
        <dbReference type="SAM" id="Coils"/>
    </source>
</evidence>
<feature type="domain" description="Rad50/SbcC-type AAA" evidence="2">
    <location>
        <begin position="7"/>
        <end position="313"/>
    </location>
</feature>
<accession>A0AAJ5EFC5</accession>
<dbReference type="GO" id="GO:0006302">
    <property type="term" value="P:double-strand break repair"/>
    <property type="evidence" value="ECO:0007669"/>
    <property type="project" value="InterPro"/>
</dbReference>
<evidence type="ECO:0000259" key="2">
    <source>
        <dbReference type="Pfam" id="PF13476"/>
    </source>
</evidence>
<reference evidence="4 6" key="1">
    <citation type="submission" date="2019-03" db="EMBL/GenBank/DDBJ databases">
        <title>Vagococcus sp. was isolated fron gut of Carduelis flavirostris.</title>
        <authorList>
            <person name="Ge Y."/>
        </authorList>
    </citation>
    <scope>NUCLEOTIDE SEQUENCE [LARGE SCALE GENOMIC DNA]</scope>
    <source>
        <strain evidence="4 6">CF-210</strain>
    </source>
</reference>
<sequence>MTMKINKLEIENVKRVKAVIIEPNEIGLTIIGGPNAQGKTSVLDSIAWALGGNKYKPSQAHREGSVTPPNLKITMNNGLIVERSGKNSTLKVTDPSGKKAGQQLLNSFVEELAIDLPKFMESTSKEKATTLLQIIGVGDQLIQLEQQEQAIYNERHFIGQVADQKEKFVKEMPEYPEAPKELVSMSDLILQQQEILAKNGENQRKREQVTQIEFKYQQEVQQLEVLNQQLLDIQTKIQEVTNQHNLTSNDLATAKKSALDLVDESTEAIEKNISDIEEINRQVRTNLDKEKAEEDAKEQRAKYNELSEKITEIRVKKTKLLNDAKLPLPGLSVEDGELTYNGQRWDNMSGAEQLRVSAAIVRQLKPECGFILMDKLEQMDMNSLSEFGQWLEQEGLQAIATRVSTGEECSIIIEDGYVAKTNEDTQQIASETPAVTATPTNTWEGAAF</sequence>
<keyword evidence="5" id="KW-1185">Reference proteome</keyword>
<protein>
    <submittedName>
        <fullName evidence="4">Chromosome segregation protein SMC</fullName>
    </submittedName>
</protein>
<dbReference type="GO" id="GO:0016887">
    <property type="term" value="F:ATP hydrolysis activity"/>
    <property type="evidence" value="ECO:0007669"/>
    <property type="project" value="InterPro"/>
</dbReference>
<dbReference type="Pfam" id="PF13476">
    <property type="entry name" value="AAA_23"/>
    <property type="match status" value="1"/>
</dbReference>
<name>A0AAJ5EFC5_9ENTE</name>
<feature type="coiled-coil region" evidence="1">
    <location>
        <begin position="216"/>
        <end position="243"/>
    </location>
</feature>